<comment type="caution">
    <text evidence="1">The sequence shown here is derived from an EMBL/GenBank/DDBJ whole genome shotgun (WGS) entry which is preliminary data.</text>
</comment>
<accession>E7QSX1</accession>
<reference evidence="1 2" key="1">
    <citation type="journal article" date="2014" name="ISME J.">
        <title>Trehalose/2-sulfotrehalose biosynthesis and glycine-betaine uptake are widely spread mechanisms for osmoadaptation in the Halobacteriales.</title>
        <authorList>
            <person name="Youssef N.H."/>
            <person name="Savage-Ashlock K.N."/>
            <person name="McCully A.L."/>
            <person name="Luedtke B."/>
            <person name="Shaw E.I."/>
            <person name="Hoff W.D."/>
            <person name="Elshahed M.S."/>
        </authorList>
    </citation>
    <scope>NUCLEOTIDE SEQUENCE [LARGE SCALE GENOMIC DNA]</scope>
    <source>
        <strain evidence="1 2">DX253</strain>
    </source>
</reference>
<name>E7QSX1_HALPU</name>
<gene>
    <name evidence="1" type="ORF">ZOD2009_09895</name>
</gene>
<dbReference type="AlphaFoldDB" id="E7QSX1"/>
<evidence type="ECO:0000313" key="1">
    <source>
        <dbReference type="EMBL" id="EFW92360.1"/>
    </source>
</evidence>
<protein>
    <submittedName>
        <fullName evidence="1">Uncharacterized protein</fullName>
    </submittedName>
</protein>
<organism evidence="1 2">
    <name type="scientific">Haladaptatus paucihalophilus DX253</name>
    <dbReference type="NCBI Taxonomy" id="797209"/>
    <lineage>
        <taxon>Archaea</taxon>
        <taxon>Methanobacteriati</taxon>
        <taxon>Methanobacteriota</taxon>
        <taxon>Stenosarchaea group</taxon>
        <taxon>Halobacteria</taxon>
        <taxon>Halobacteriales</taxon>
        <taxon>Haladaptataceae</taxon>
        <taxon>Haladaptatus</taxon>
    </lineage>
</organism>
<evidence type="ECO:0000313" key="2">
    <source>
        <dbReference type="Proteomes" id="UP000003751"/>
    </source>
</evidence>
<dbReference type="Proteomes" id="UP000003751">
    <property type="component" value="Unassembled WGS sequence"/>
</dbReference>
<proteinExistence type="predicted"/>
<sequence length="49" mass="5774">MRLSIQLVILYFVASRRFRSRSSRTFMTKQILFGSRSQIILQLLAIVDL</sequence>
<dbReference type="EMBL" id="AEMG01000008">
    <property type="protein sequence ID" value="EFW92360.1"/>
    <property type="molecule type" value="Genomic_DNA"/>
</dbReference>